<accession>A0ABS6JXB0</accession>
<dbReference type="InterPro" id="IPR027417">
    <property type="entry name" value="P-loop_NTPase"/>
</dbReference>
<organism evidence="1 2">
    <name type="scientific">Evansella alkalicola</name>
    <dbReference type="NCBI Taxonomy" id="745819"/>
    <lineage>
        <taxon>Bacteria</taxon>
        <taxon>Bacillati</taxon>
        <taxon>Bacillota</taxon>
        <taxon>Bacilli</taxon>
        <taxon>Bacillales</taxon>
        <taxon>Bacillaceae</taxon>
        <taxon>Evansella</taxon>
    </lineage>
</organism>
<dbReference type="PANTHER" id="PTHR37816:SF3">
    <property type="entry name" value="MODULATES DNA TOPOLOGY"/>
    <property type="match status" value="1"/>
</dbReference>
<protein>
    <submittedName>
        <fullName evidence="1">DNA topology modulation protein</fullName>
    </submittedName>
</protein>
<name>A0ABS6JXB0_9BACI</name>
<dbReference type="Gene3D" id="3.40.50.300">
    <property type="entry name" value="P-loop containing nucleotide triphosphate hydrolases"/>
    <property type="match status" value="1"/>
</dbReference>
<evidence type="ECO:0000313" key="2">
    <source>
        <dbReference type="Proteomes" id="UP000790580"/>
    </source>
</evidence>
<reference evidence="1 2" key="1">
    <citation type="submission" date="2021-06" db="EMBL/GenBank/DDBJ databases">
        <title>Bacillus sp. RD4P76, an endophyte from a halophyte.</title>
        <authorList>
            <person name="Sun J.-Q."/>
        </authorList>
    </citation>
    <scope>NUCLEOTIDE SEQUENCE [LARGE SCALE GENOMIC DNA]</scope>
    <source>
        <strain evidence="1 2">JCM 17098</strain>
    </source>
</reference>
<evidence type="ECO:0000313" key="1">
    <source>
        <dbReference type="EMBL" id="MBU9723214.1"/>
    </source>
</evidence>
<proteinExistence type="predicted"/>
<dbReference type="NCBIfam" id="NF005994">
    <property type="entry name" value="PRK08118.1"/>
    <property type="match status" value="1"/>
</dbReference>
<dbReference type="InterPro" id="IPR052922">
    <property type="entry name" value="Cytidylate_Kinase-2"/>
</dbReference>
<keyword evidence="2" id="KW-1185">Reference proteome</keyword>
<dbReference type="RefSeq" id="WP_088078071.1">
    <property type="nucleotide sequence ID" value="NZ_JAHQCR010000072.1"/>
</dbReference>
<gene>
    <name evidence="1" type="ORF">KS407_17485</name>
</gene>
<comment type="caution">
    <text evidence="1">The sequence shown here is derived from an EMBL/GenBank/DDBJ whole genome shotgun (WGS) entry which is preliminary data.</text>
</comment>
<dbReference type="Proteomes" id="UP000790580">
    <property type="component" value="Unassembled WGS sequence"/>
</dbReference>
<sequence length="167" mass="19421">MKRIAIIGSGGAGKSTLAKQIGQHLGIEVVHLDALYWKPGWVETPRDKWVEIQQELLKKEEWIVDGNFGSTMDLRIEAADTIIFLDYSKWVCTYRVLKRQIMYRKKTRPDMGANCPEKLDPLFLKWVWNYPIAKRPEVMRKLEGISTKKNVIILKSSREAEDFLRSL</sequence>
<dbReference type="PANTHER" id="PTHR37816">
    <property type="entry name" value="YALI0E33011P"/>
    <property type="match status" value="1"/>
</dbReference>
<dbReference type="SUPFAM" id="SSF52540">
    <property type="entry name" value="P-loop containing nucleoside triphosphate hydrolases"/>
    <property type="match status" value="1"/>
</dbReference>
<dbReference type="EMBL" id="JAHQCR010000072">
    <property type="protein sequence ID" value="MBU9723214.1"/>
    <property type="molecule type" value="Genomic_DNA"/>
</dbReference>